<evidence type="ECO:0000313" key="3">
    <source>
        <dbReference type="Proteomes" id="UP001521137"/>
    </source>
</evidence>
<dbReference type="EMBL" id="JAKGAS010000005">
    <property type="protein sequence ID" value="MCF2948746.1"/>
    <property type="molecule type" value="Genomic_DNA"/>
</dbReference>
<keyword evidence="1" id="KW-0472">Membrane</keyword>
<keyword evidence="1" id="KW-0812">Transmembrane</keyword>
<comment type="caution">
    <text evidence="2">The sequence shown here is derived from an EMBL/GenBank/DDBJ whole genome shotgun (WGS) entry which is preliminary data.</text>
</comment>
<evidence type="ECO:0000256" key="1">
    <source>
        <dbReference type="SAM" id="Phobius"/>
    </source>
</evidence>
<organism evidence="2 3">
    <name type="scientific">Paraglaciecola algarum</name>
    <dbReference type="NCBI Taxonomy" id="3050085"/>
    <lineage>
        <taxon>Bacteria</taxon>
        <taxon>Pseudomonadati</taxon>
        <taxon>Pseudomonadota</taxon>
        <taxon>Gammaproteobacteria</taxon>
        <taxon>Alteromonadales</taxon>
        <taxon>Alteromonadaceae</taxon>
        <taxon>Paraglaciecola</taxon>
    </lineage>
</organism>
<accession>A0ABS9DAU1</accession>
<dbReference type="Proteomes" id="UP001521137">
    <property type="component" value="Unassembled WGS sequence"/>
</dbReference>
<dbReference type="Pfam" id="PF09826">
    <property type="entry name" value="Beta_propel"/>
    <property type="match status" value="1"/>
</dbReference>
<protein>
    <submittedName>
        <fullName evidence="2">Beta-propeller domain-containing protein</fullName>
    </submittedName>
</protein>
<sequence length="679" mass="75676">MVQLTTQQHRSNIGNQLCLVIIAMIIFTLVACSSDNKEVANLEPPRPTFVPEINEATSFSGPLIRAGQNSVGRFIRNGIYSATNHYAIDQRFETAVPVQPTADQNVTNDFSTTNTQEVGVDEADRIKYNGDTLYIAADSQWHLEQQVPAHVRVLERQTDFSLAETAELPLTDNYSYIDGLYEQNEHLAVLSNTGQIYTLYTFAPEPWLPLESQLLLDIYDTSIPASPLVKNKIKIDGTMLSSRRIGDYLYIVNGYTASVNGLNTSAASEKEQLANYLAILDTPDSDLMPKIYIDGDEGTPLNQPADCMIPQQASEQDGYAHLLTILRINMTNISDISSSCISAVAEVMYMSTDNLYLTSTSENQTILHKISLDSELTYQATGAVDGVIGWRSAPNLRLSEYQNSLRIVSSDYSSGEPIHKLSVLQQDGDQLEVIGTLPNEAAPEPIGKPGEDIYAVRFFADRGYIVTFERIDPLYVIDLALPTNPKLLGELEIPGFSNYLHPLDNGYLLGVGQQVNPRFIPEEGDILDDTNVEDEPVSEEGMKVSLFDITDPSNPVEVNNLIYPQSYTPVEHDYRALTVLNTGGSYKLAMPLETWGVSKTEERRIWWTQNSLLLLEVDTTSVTPELIQRNKLTVKPETEHYIYGGQDRSVIHGQEVYYIHGNQVWHSQWVEGGDILGPY</sequence>
<dbReference type="RefSeq" id="WP_235312730.1">
    <property type="nucleotide sequence ID" value="NZ_JAKGAS010000005.1"/>
</dbReference>
<evidence type="ECO:0000313" key="2">
    <source>
        <dbReference type="EMBL" id="MCF2948746.1"/>
    </source>
</evidence>
<name>A0ABS9DAU1_9ALTE</name>
<reference evidence="2 3" key="1">
    <citation type="submission" date="2022-01" db="EMBL/GenBank/DDBJ databases">
        <title>Paraglaciecola sp. G1-23.</title>
        <authorList>
            <person name="Jin M.S."/>
            <person name="Han D.M."/>
            <person name="Kim H.M."/>
            <person name="Jeon C.O."/>
        </authorList>
    </citation>
    <scope>NUCLEOTIDE SEQUENCE [LARGE SCALE GENOMIC DNA]</scope>
    <source>
        <strain evidence="2 3">G1-23</strain>
    </source>
</reference>
<feature type="transmembrane region" description="Helical" evidence="1">
    <location>
        <begin position="12"/>
        <end position="31"/>
    </location>
</feature>
<dbReference type="InterPro" id="IPR019198">
    <property type="entry name" value="Beta_propeller_containing"/>
</dbReference>
<gene>
    <name evidence="2" type="ORF">L0668_11560</name>
</gene>
<proteinExistence type="predicted"/>
<keyword evidence="1" id="KW-1133">Transmembrane helix</keyword>
<keyword evidence="3" id="KW-1185">Reference proteome</keyword>